<feature type="transmembrane region" description="Helical" evidence="5">
    <location>
        <begin position="226"/>
        <end position="243"/>
    </location>
</feature>
<feature type="transmembrane region" description="Helical" evidence="5">
    <location>
        <begin position="394"/>
        <end position="410"/>
    </location>
</feature>
<dbReference type="RefSeq" id="WP_237464478.1">
    <property type="nucleotide sequence ID" value="NZ_CAKLDI010000001.1"/>
</dbReference>
<feature type="transmembrane region" description="Helical" evidence="5">
    <location>
        <begin position="109"/>
        <end position="126"/>
    </location>
</feature>
<keyword evidence="4 5" id="KW-0472">Membrane</keyword>
<evidence type="ECO:0000259" key="6">
    <source>
        <dbReference type="Pfam" id="PF04932"/>
    </source>
</evidence>
<feature type="transmembrane region" description="Helical" evidence="5">
    <location>
        <begin position="84"/>
        <end position="103"/>
    </location>
</feature>
<dbReference type="Proteomes" id="UP000838672">
    <property type="component" value="Unassembled WGS sequence"/>
</dbReference>
<dbReference type="Pfam" id="PF04932">
    <property type="entry name" value="Wzy_C"/>
    <property type="match status" value="1"/>
</dbReference>
<reference evidence="7" key="1">
    <citation type="submission" date="2021-11" db="EMBL/GenBank/DDBJ databases">
        <authorList>
            <person name="Rodrigo-Torres L."/>
            <person name="Arahal R. D."/>
            <person name="Lucena T."/>
        </authorList>
    </citation>
    <scope>NUCLEOTIDE SEQUENCE</scope>
    <source>
        <strain evidence="7">CECT 7929</strain>
    </source>
</reference>
<dbReference type="PANTHER" id="PTHR37422:SF21">
    <property type="entry name" value="EXOQ-LIKE PROTEIN"/>
    <property type="match status" value="1"/>
</dbReference>
<evidence type="ECO:0000313" key="7">
    <source>
        <dbReference type="EMBL" id="CAH0532544.1"/>
    </source>
</evidence>
<evidence type="ECO:0000313" key="8">
    <source>
        <dbReference type="Proteomes" id="UP000838672"/>
    </source>
</evidence>
<feature type="transmembrane region" description="Helical" evidence="5">
    <location>
        <begin position="200"/>
        <end position="220"/>
    </location>
</feature>
<evidence type="ECO:0000256" key="2">
    <source>
        <dbReference type="ARBA" id="ARBA00022692"/>
    </source>
</evidence>
<evidence type="ECO:0000256" key="1">
    <source>
        <dbReference type="ARBA" id="ARBA00004141"/>
    </source>
</evidence>
<sequence>MSKTLYLQGTQLEPMQASEKSLALPFFTCIALFYLGTMHYFQPHSGREGLELPFNVLSILPFGFAIVLGIAQAFIRGNVQLNRYSVAITSICLLLSIPFFYSTTESSSSLLRMVGLWSGGLFFIAWQQIHLRRKNAQFWLIVSAAVIETLFVWGQRLYFTPELSDMQYGIFEYKESLSAFLLIAAVLSCYLYVHRSTAYRWSDAATLLSCVLFLSLLLEIHAFKQLLIFCVSLALLIYGHWQAHRKKRLYFLVTLLATAFVFQLLLQGYIERLSQFNWHDISSQLTLWQQTLVLFLKQPWLGYGYGNFGQIIAQQYAVQGIMPTNMTHYPSHPNSELLYWVVEGGVIPLIGCVIFAYVLISLAKSQHHSQQITYLAIILPLLMQLLTSSPFENALPYWLTFLLIVCYFTPRKSQPYAIATWANKTFKFAIPVLCITLSLFVITALHTSMQLHRIAHHDTAQSTFLQQHTIFNTRAQPQQYQATLYQQQLALAVTTNDLTAARNYLNWAKRYTTHRVELDLYRDMLIACYLLKDDVQIAQIQREAAMLFPNQDVSMDASLKAQIDLRRIENQPTEK</sequence>
<feature type="transmembrane region" description="Helical" evidence="5">
    <location>
        <begin position="372"/>
        <end position="388"/>
    </location>
</feature>
<feature type="domain" description="O-antigen ligase-related" evidence="6">
    <location>
        <begin position="226"/>
        <end position="349"/>
    </location>
</feature>
<keyword evidence="2 5" id="KW-0812">Transmembrane</keyword>
<name>A0ABM8ZRM6_9VIBR</name>
<organism evidence="7 8">
    <name type="scientific">Vibrio stylophorae</name>
    <dbReference type="NCBI Taxonomy" id="659351"/>
    <lineage>
        <taxon>Bacteria</taxon>
        <taxon>Pseudomonadati</taxon>
        <taxon>Pseudomonadota</taxon>
        <taxon>Gammaproteobacteria</taxon>
        <taxon>Vibrionales</taxon>
        <taxon>Vibrionaceae</taxon>
        <taxon>Vibrio</taxon>
    </lineage>
</organism>
<proteinExistence type="predicted"/>
<dbReference type="PANTHER" id="PTHR37422">
    <property type="entry name" value="TEICHURONIC ACID BIOSYNTHESIS PROTEIN TUAE"/>
    <property type="match status" value="1"/>
</dbReference>
<comment type="caution">
    <text evidence="7">The sequence shown here is derived from an EMBL/GenBank/DDBJ whole genome shotgun (WGS) entry which is preliminary data.</text>
</comment>
<feature type="transmembrane region" description="Helical" evidence="5">
    <location>
        <begin position="250"/>
        <end position="270"/>
    </location>
</feature>
<feature type="transmembrane region" description="Helical" evidence="5">
    <location>
        <begin position="430"/>
        <end position="449"/>
    </location>
</feature>
<dbReference type="InterPro" id="IPR051533">
    <property type="entry name" value="WaaL-like"/>
</dbReference>
<keyword evidence="8" id="KW-1185">Reference proteome</keyword>
<accession>A0ABM8ZRM6</accession>
<feature type="transmembrane region" description="Helical" evidence="5">
    <location>
        <begin position="21"/>
        <end position="42"/>
    </location>
</feature>
<evidence type="ECO:0000256" key="3">
    <source>
        <dbReference type="ARBA" id="ARBA00022989"/>
    </source>
</evidence>
<feature type="transmembrane region" description="Helical" evidence="5">
    <location>
        <begin position="138"/>
        <end position="156"/>
    </location>
</feature>
<protein>
    <recommendedName>
        <fullName evidence="6">O-antigen ligase-related domain-containing protein</fullName>
    </recommendedName>
</protein>
<evidence type="ECO:0000256" key="5">
    <source>
        <dbReference type="SAM" id="Phobius"/>
    </source>
</evidence>
<dbReference type="EMBL" id="CAKLDI010000001">
    <property type="protein sequence ID" value="CAH0532544.1"/>
    <property type="molecule type" value="Genomic_DNA"/>
</dbReference>
<dbReference type="InterPro" id="IPR007016">
    <property type="entry name" value="O-antigen_ligase-rel_domated"/>
</dbReference>
<feature type="transmembrane region" description="Helical" evidence="5">
    <location>
        <begin position="54"/>
        <end position="75"/>
    </location>
</feature>
<comment type="subcellular location">
    <subcellularLocation>
        <location evidence="1">Membrane</location>
        <topology evidence="1">Multi-pass membrane protein</topology>
    </subcellularLocation>
</comment>
<gene>
    <name evidence="7" type="ORF">VST7929_00375</name>
</gene>
<evidence type="ECO:0000256" key="4">
    <source>
        <dbReference type="ARBA" id="ARBA00023136"/>
    </source>
</evidence>
<feature type="transmembrane region" description="Helical" evidence="5">
    <location>
        <begin position="176"/>
        <end position="193"/>
    </location>
</feature>
<feature type="transmembrane region" description="Helical" evidence="5">
    <location>
        <begin position="337"/>
        <end position="360"/>
    </location>
</feature>
<keyword evidence="3 5" id="KW-1133">Transmembrane helix</keyword>